<dbReference type="Proteomes" id="UP000002357">
    <property type="component" value="Plasmid pSCL4"/>
</dbReference>
<keyword evidence="4" id="KW-1185">Reference proteome</keyword>
<dbReference type="InterPro" id="IPR008930">
    <property type="entry name" value="Terpenoid_cyclase/PrenylTrfase"/>
</dbReference>
<dbReference type="GO" id="GO:0051007">
    <property type="term" value="F:squalene-hopene cyclase activity"/>
    <property type="evidence" value="ECO:0007669"/>
    <property type="project" value="UniProtKB-EC"/>
</dbReference>
<dbReference type="GeneID" id="93734489"/>
<keyword evidence="3" id="KW-0808">Transferase</keyword>
<dbReference type="UniPathway" id="UPA00337"/>
<keyword evidence="3" id="KW-0614">Plasmid</keyword>
<evidence type="ECO:0000313" key="4">
    <source>
        <dbReference type="Proteomes" id="UP000002357"/>
    </source>
</evidence>
<dbReference type="GO" id="GO:0016740">
    <property type="term" value="F:transferase activity"/>
    <property type="evidence" value="ECO:0007669"/>
    <property type="project" value="UniProtKB-KW"/>
</dbReference>
<dbReference type="Pfam" id="PF13243">
    <property type="entry name" value="SQHop_cyclase_C"/>
    <property type="match status" value="1"/>
</dbReference>
<dbReference type="SUPFAM" id="SSF48239">
    <property type="entry name" value="Terpenoid cyclases/Protein prenyltransferases"/>
    <property type="match status" value="1"/>
</dbReference>
<sequence>MRRSDEQAAVAGAEAVRDAVRLVAASTAALVAEDGRYPGTCESRVLESAAALRLLQLLVPSDPAVARARGFLCEAGKKERASELDRMVVAAALGTGVPAGPELTDRLLTGFTHFTAVRKRLLLETLLYLTGAVDRVAEPVWEAFEARHLQVWKQIEMTACKAVLAAALGRPERVTAEDLALLAGTVRAGEVFEGNLLDHVLLLHALARHPGHDGPVRTGLATLIARQRPDGGFPLVADMDPVLTGLAGTALAESGADPAAQARLGDWLAARQHPSGAWNYTAETSQTDIETTSFVLEALASIDPARHRGALRSGCAYLAGMQNTDGGLPLYARGNPSEAATTGEAVTAWARTDADRYAARIEDAVRFLIDGQCPDGTWGLEWSASEGNVILRAVYALLRATDAGVLPDGLAHRAGKAVDMAVTRLLTSQNSDGGWGFRPTRHSDAISTAYALTTLSLAGRHQAAPAGAAFLCSRVDTAGRVDAEYDTYSPRPLMIEITSLPRVYVLRGLVHAARSLAALLP</sequence>
<keyword evidence="1" id="KW-0479">Metal-binding</keyword>
<name>B5GLQ0_STRCL</name>
<dbReference type="OrthoDB" id="5484461at2"/>
<geneLocation type="plasmid" evidence="3 4">
    <name>pSCL4</name>
</geneLocation>
<protein>
    <submittedName>
        <fullName evidence="3">Prenyltransferase/squalene oxidase</fullName>
        <ecNumber evidence="3">5.4.99.17</ecNumber>
    </submittedName>
</protein>
<dbReference type="GO" id="GO:0046872">
    <property type="term" value="F:metal ion binding"/>
    <property type="evidence" value="ECO:0007669"/>
    <property type="project" value="UniProtKB-KW"/>
</dbReference>
<evidence type="ECO:0000259" key="2">
    <source>
        <dbReference type="Pfam" id="PF13243"/>
    </source>
</evidence>
<proteinExistence type="predicted"/>
<dbReference type="AlphaFoldDB" id="B5GLQ0"/>
<dbReference type="Gene3D" id="1.50.10.20">
    <property type="match status" value="2"/>
</dbReference>
<dbReference type="CDD" id="cd00688">
    <property type="entry name" value="ISOPREN_C2_like"/>
    <property type="match status" value="1"/>
</dbReference>
<feature type="domain" description="Squalene cyclase C-terminal" evidence="2">
    <location>
        <begin position="336"/>
        <end position="496"/>
    </location>
</feature>
<keyword evidence="3" id="KW-0413">Isomerase</keyword>
<gene>
    <name evidence="3" type="ORF">SCLAV_p1428</name>
</gene>
<dbReference type="eggNOG" id="COG1657">
    <property type="taxonomic scope" value="Bacteria"/>
</dbReference>
<accession>B5GLQ0</accession>
<dbReference type="EC" id="5.4.99.17" evidence="3"/>
<dbReference type="InterPro" id="IPR032696">
    <property type="entry name" value="SQ_cyclase_C"/>
</dbReference>
<evidence type="ECO:0000256" key="1">
    <source>
        <dbReference type="ARBA" id="ARBA00022723"/>
    </source>
</evidence>
<dbReference type="RefSeq" id="WP_003952642.1">
    <property type="nucleotide sequence ID" value="NZ_CM000914.1"/>
</dbReference>
<organism evidence="3 4">
    <name type="scientific">Streptomyces clavuligerus</name>
    <dbReference type="NCBI Taxonomy" id="1901"/>
    <lineage>
        <taxon>Bacteria</taxon>
        <taxon>Bacillati</taxon>
        <taxon>Actinomycetota</taxon>
        <taxon>Actinomycetes</taxon>
        <taxon>Kitasatosporales</taxon>
        <taxon>Streptomycetaceae</taxon>
        <taxon>Streptomyces</taxon>
    </lineage>
</organism>
<reference evidence="3 4" key="1">
    <citation type="journal article" date="2010" name="Genome Biol. Evol.">
        <title>The sequence of a 1.8-mb bacterial linear plasmid reveals a rich evolutionary reservoir of secondary metabolic pathways.</title>
        <authorList>
            <person name="Medema M.H."/>
            <person name="Trefzer A."/>
            <person name="Kovalchuk A."/>
            <person name="van den Berg M."/>
            <person name="Mueller U."/>
            <person name="Heijne W."/>
            <person name="Wu L."/>
            <person name="Alam M.T."/>
            <person name="Ronning C.M."/>
            <person name="Nierman W.C."/>
            <person name="Bovenberg R.A.L."/>
            <person name="Breitling R."/>
            <person name="Takano E."/>
        </authorList>
    </citation>
    <scope>NUCLEOTIDE SEQUENCE [LARGE SCALE GENOMIC DNA]</scope>
    <source>
        <strain evidence="4">ATCC 27064 / DSM 738 / JCM 4710 / NBRC 13307 / NCIMB 12785 / NRRL 3585 / VKM Ac-602</strain>
        <plasmid evidence="3">pSCL4</plasmid>
    </source>
</reference>
<dbReference type="EMBL" id="CM000914">
    <property type="protein sequence ID" value="EFG04910.2"/>
    <property type="molecule type" value="Genomic_DNA"/>
</dbReference>
<evidence type="ECO:0000313" key="3">
    <source>
        <dbReference type="EMBL" id="EFG04910.2"/>
    </source>
</evidence>